<feature type="compositionally biased region" description="Polar residues" evidence="1">
    <location>
        <begin position="334"/>
        <end position="356"/>
    </location>
</feature>
<evidence type="ECO:0000256" key="1">
    <source>
        <dbReference type="SAM" id="MobiDB-lite"/>
    </source>
</evidence>
<protein>
    <submittedName>
        <fullName evidence="2">Uncharacterized protein</fullName>
    </submittedName>
</protein>
<name>A0A1Y1JZY2_PHOPY</name>
<dbReference type="EMBL" id="GEZM01101499">
    <property type="protein sequence ID" value="JAV52627.1"/>
    <property type="molecule type" value="Transcribed_RNA"/>
</dbReference>
<evidence type="ECO:0000313" key="2">
    <source>
        <dbReference type="EMBL" id="JAV52626.1"/>
    </source>
</evidence>
<accession>A0A1Y1JZY2</accession>
<feature type="region of interest" description="Disordered" evidence="1">
    <location>
        <begin position="334"/>
        <end position="361"/>
    </location>
</feature>
<dbReference type="EMBL" id="GEZM01101500">
    <property type="protein sequence ID" value="JAV52626.1"/>
    <property type="molecule type" value="Transcribed_RNA"/>
</dbReference>
<proteinExistence type="predicted"/>
<organism evidence="2">
    <name type="scientific">Photinus pyralis</name>
    <name type="common">Common eastern firefly</name>
    <name type="synonym">Lampyris pyralis</name>
    <dbReference type="NCBI Taxonomy" id="7054"/>
    <lineage>
        <taxon>Eukaryota</taxon>
        <taxon>Metazoa</taxon>
        <taxon>Ecdysozoa</taxon>
        <taxon>Arthropoda</taxon>
        <taxon>Hexapoda</taxon>
        <taxon>Insecta</taxon>
        <taxon>Pterygota</taxon>
        <taxon>Neoptera</taxon>
        <taxon>Endopterygota</taxon>
        <taxon>Coleoptera</taxon>
        <taxon>Polyphaga</taxon>
        <taxon>Elateriformia</taxon>
        <taxon>Elateroidea</taxon>
        <taxon>Lampyridae</taxon>
        <taxon>Lampyrinae</taxon>
        <taxon>Photinus</taxon>
    </lineage>
</organism>
<dbReference type="AlphaFoldDB" id="A0A1Y1JZY2"/>
<reference evidence="2" key="1">
    <citation type="journal article" date="2016" name="Sci. Rep.">
        <title>Molecular characterization of firefly nuptial gifts: a multi-omics approach sheds light on postcopulatory sexual selection.</title>
        <authorList>
            <person name="Al-Wathiqui N."/>
            <person name="Fallon T.R."/>
            <person name="South A."/>
            <person name="Weng J.K."/>
            <person name="Lewis S.M."/>
        </authorList>
    </citation>
    <scope>NUCLEOTIDE SEQUENCE</scope>
</reference>
<sequence length="551" mass="61989">MNLMNTQASCTASSQTSFITSAAVDVSSKKKTSLFNITELCVKNNMLVSKESSDQEYETKIMKSLQDNLLDESLSQVSESDSLEQADTNMFDSNLDVQALAKDVIEKAKIMDKDLTTLEDAIHDALIMSRDFPTYSDGVMESESIESWVSARSDALANEPPDNETLNYVDCNKNVVDETVNVDSLCTPECHRLENTDEQVILMSDAIYGYLIRQCFEVSEHIFFPELLYDDNILKLYSVLESYYTDLCGNIVSDEDKNLLRLNITKRVMGKFEICEESPLSSNVSDKIFAISELVSNILDYFFVKYVDQDLSTTKCPSDSTDFSKFTKDVQDNRLVQQSTPQSDSSQRSGVETESPSSDDEIVISFKAKETKNLRNEKYWIAITKSPDSGKPVARKHEVINVDDIPLKPPPDLAQYNHSSVSSGALSPIPEEAVCNLFSNFTESDEDEDRGEVEEEEDVQIRNLLNNTYDTESTYISFECPETNAIVCNSVSFYRTNTVNSFSYTQPSTVTFVRDDVFPTSTKKVDDCSKLRNDSETSDDGNWMGYEAAKF</sequence>